<accession>A0A3T1D2Z2</accession>
<dbReference type="KEGG" id="cohn:KCTCHS21_18530"/>
<evidence type="ECO:0000313" key="1">
    <source>
        <dbReference type="EMBL" id="BBI32454.1"/>
    </source>
</evidence>
<protein>
    <submittedName>
        <fullName evidence="1">Uncharacterized protein</fullName>
    </submittedName>
</protein>
<organism evidence="1 2">
    <name type="scientific">Cohnella abietis</name>
    <dbReference type="NCBI Taxonomy" id="2507935"/>
    <lineage>
        <taxon>Bacteria</taxon>
        <taxon>Bacillati</taxon>
        <taxon>Bacillota</taxon>
        <taxon>Bacilli</taxon>
        <taxon>Bacillales</taxon>
        <taxon>Paenibacillaceae</taxon>
        <taxon>Cohnella</taxon>
    </lineage>
</organism>
<keyword evidence="2" id="KW-1185">Reference proteome</keyword>
<dbReference type="EMBL" id="AP019400">
    <property type="protein sequence ID" value="BBI32454.1"/>
    <property type="molecule type" value="Genomic_DNA"/>
</dbReference>
<sequence length="86" mass="9589">MFQGVNHTQRATSHIASAIELLREAKYNLLKSKSVQHVHLAMNLGSLEEIYGNLMDPEITPEIMEGVEIIGFETDLVVSKVIPIND</sequence>
<gene>
    <name evidence="1" type="ORF">KCTCHS21_18530</name>
</gene>
<name>A0A3T1D2Z2_9BACL</name>
<reference evidence="1 2" key="1">
    <citation type="submission" date="2019-01" db="EMBL/GenBank/DDBJ databases">
        <title>Complete genome sequence of Cohnella hallensis HS21 isolated from Korean fir (Abies koreana) rhizospheric soil.</title>
        <authorList>
            <person name="Jiang L."/>
            <person name="Kang S.W."/>
            <person name="Kim S."/>
            <person name="Jung J."/>
            <person name="Kim C.Y."/>
            <person name="Kim D.H."/>
            <person name="Kim S.W."/>
            <person name="Lee J."/>
        </authorList>
    </citation>
    <scope>NUCLEOTIDE SEQUENCE [LARGE SCALE GENOMIC DNA]</scope>
    <source>
        <strain evidence="1 2">HS21</strain>
    </source>
</reference>
<dbReference type="Proteomes" id="UP000289856">
    <property type="component" value="Chromosome"/>
</dbReference>
<dbReference type="RefSeq" id="WP_130606992.1">
    <property type="nucleotide sequence ID" value="NZ_AP019400.1"/>
</dbReference>
<dbReference type="AlphaFoldDB" id="A0A3T1D2Z2"/>
<proteinExistence type="predicted"/>
<evidence type="ECO:0000313" key="2">
    <source>
        <dbReference type="Proteomes" id="UP000289856"/>
    </source>
</evidence>